<sequence length="288" mass="32134">MATALTPTRIDVLLRAANSSNLPNDIPWWGVKFSLNGAGIDPTTVDENKATGLVRNIRRVVEEERKDGMREASKEHIGALLALASGQEIPNDTTWEQLKFCLTCRNDNIGIPDSANWLRSFTRFRRTIAGEEVEPDHSQHAPQPSPFASPPSDSAYDSRHSESDLDCINVFLDNCENYRNGILSLFIAFPNITKNTTSWRQLLDALFAAERKRASVATLSSESGRRRDHSRSVDKFGEYLEDDDKATSTAIGFALQDPKVLNYSEAQITTLGKQAQLAIEVARKARRR</sequence>
<feature type="region of interest" description="Disordered" evidence="1">
    <location>
        <begin position="133"/>
        <end position="160"/>
    </location>
</feature>
<organism evidence="2 3">
    <name type="scientific">Oculimacula yallundae</name>
    <dbReference type="NCBI Taxonomy" id="86028"/>
    <lineage>
        <taxon>Eukaryota</taxon>
        <taxon>Fungi</taxon>
        <taxon>Dikarya</taxon>
        <taxon>Ascomycota</taxon>
        <taxon>Pezizomycotina</taxon>
        <taxon>Leotiomycetes</taxon>
        <taxon>Helotiales</taxon>
        <taxon>Ploettnerulaceae</taxon>
        <taxon>Oculimacula</taxon>
    </lineage>
</organism>
<dbReference type="EMBL" id="JAZHXI010000005">
    <property type="protein sequence ID" value="KAL2071815.1"/>
    <property type="molecule type" value="Genomic_DNA"/>
</dbReference>
<gene>
    <name evidence="2" type="ORF">VTL71DRAFT_13050</name>
</gene>
<accession>A0ABR4CPQ1</accession>
<keyword evidence="3" id="KW-1185">Reference proteome</keyword>
<proteinExistence type="predicted"/>
<reference evidence="2 3" key="1">
    <citation type="journal article" date="2024" name="Commun. Biol.">
        <title>Comparative genomic analysis of thermophilic fungi reveals convergent evolutionary adaptations and gene losses.</title>
        <authorList>
            <person name="Steindorff A.S."/>
            <person name="Aguilar-Pontes M.V."/>
            <person name="Robinson A.J."/>
            <person name="Andreopoulos B."/>
            <person name="LaButti K."/>
            <person name="Kuo A."/>
            <person name="Mondo S."/>
            <person name="Riley R."/>
            <person name="Otillar R."/>
            <person name="Haridas S."/>
            <person name="Lipzen A."/>
            <person name="Grimwood J."/>
            <person name="Schmutz J."/>
            <person name="Clum A."/>
            <person name="Reid I.D."/>
            <person name="Moisan M.C."/>
            <person name="Butler G."/>
            <person name="Nguyen T.T.M."/>
            <person name="Dewar K."/>
            <person name="Conant G."/>
            <person name="Drula E."/>
            <person name="Henrissat B."/>
            <person name="Hansel C."/>
            <person name="Singer S."/>
            <person name="Hutchinson M.I."/>
            <person name="de Vries R.P."/>
            <person name="Natvig D.O."/>
            <person name="Powell A.J."/>
            <person name="Tsang A."/>
            <person name="Grigoriev I.V."/>
        </authorList>
    </citation>
    <scope>NUCLEOTIDE SEQUENCE [LARGE SCALE GENOMIC DNA]</scope>
    <source>
        <strain evidence="2 3">CBS 494.80</strain>
    </source>
</reference>
<dbReference type="Proteomes" id="UP001595075">
    <property type="component" value="Unassembled WGS sequence"/>
</dbReference>
<evidence type="ECO:0000256" key="1">
    <source>
        <dbReference type="SAM" id="MobiDB-lite"/>
    </source>
</evidence>
<evidence type="ECO:0000313" key="3">
    <source>
        <dbReference type="Proteomes" id="UP001595075"/>
    </source>
</evidence>
<evidence type="ECO:0000313" key="2">
    <source>
        <dbReference type="EMBL" id="KAL2071815.1"/>
    </source>
</evidence>
<name>A0ABR4CPQ1_9HELO</name>
<comment type="caution">
    <text evidence="2">The sequence shown here is derived from an EMBL/GenBank/DDBJ whole genome shotgun (WGS) entry which is preliminary data.</text>
</comment>
<protein>
    <submittedName>
        <fullName evidence="2">Uncharacterized protein</fullName>
    </submittedName>
</protein>